<dbReference type="Pfam" id="PF20151">
    <property type="entry name" value="DUF6533"/>
    <property type="match status" value="1"/>
</dbReference>
<gene>
    <name evidence="3" type="ORF">M408DRAFT_271241</name>
</gene>
<dbReference type="EMBL" id="KN824283">
    <property type="protein sequence ID" value="KIM30833.1"/>
    <property type="molecule type" value="Genomic_DNA"/>
</dbReference>
<evidence type="ECO:0000259" key="2">
    <source>
        <dbReference type="Pfam" id="PF20151"/>
    </source>
</evidence>
<dbReference type="HOGENOM" id="CLU_994546_0_0_1"/>
<dbReference type="AlphaFoldDB" id="A0A0C2WXH1"/>
<feature type="transmembrane region" description="Helical" evidence="1">
    <location>
        <begin position="78"/>
        <end position="97"/>
    </location>
</feature>
<dbReference type="OrthoDB" id="2958007at2759"/>
<accession>A0A0C2WXH1</accession>
<feature type="transmembrane region" description="Helical" evidence="1">
    <location>
        <begin position="143"/>
        <end position="163"/>
    </location>
</feature>
<proteinExistence type="predicted"/>
<keyword evidence="1" id="KW-1133">Transmembrane helix</keyword>
<feature type="domain" description="DUF6533" evidence="2">
    <location>
        <begin position="42"/>
        <end position="89"/>
    </location>
</feature>
<dbReference type="STRING" id="933852.A0A0C2WXH1"/>
<keyword evidence="4" id="KW-1185">Reference proteome</keyword>
<feature type="transmembrane region" description="Helical" evidence="1">
    <location>
        <begin position="40"/>
        <end position="57"/>
    </location>
</feature>
<reference evidence="3 4" key="1">
    <citation type="submission" date="2014-04" db="EMBL/GenBank/DDBJ databases">
        <authorList>
            <consortium name="DOE Joint Genome Institute"/>
            <person name="Kuo A."/>
            <person name="Zuccaro A."/>
            <person name="Kohler A."/>
            <person name="Nagy L.G."/>
            <person name="Floudas D."/>
            <person name="Copeland A."/>
            <person name="Barry K.W."/>
            <person name="Cichocki N."/>
            <person name="Veneault-Fourrey C."/>
            <person name="LaButti K."/>
            <person name="Lindquist E.A."/>
            <person name="Lipzen A."/>
            <person name="Lundell T."/>
            <person name="Morin E."/>
            <person name="Murat C."/>
            <person name="Sun H."/>
            <person name="Tunlid A."/>
            <person name="Henrissat B."/>
            <person name="Grigoriev I.V."/>
            <person name="Hibbett D.S."/>
            <person name="Martin F."/>
            <person name="Nordberg H.P."/>
            <person name="Cantor M.N."/>
            <person name="Hua S.X."/>
        </authorList>
    </citation>
    <scope>NUCLEOTIDE SEQUENCE [LARGE SCALE GENOMIC DNA]</scope>
    <source>
        <strain evidence="3 4">MAFF 305830</strain>
    </source>
</reference>
<keyword evidence="1" id="KW-0812">Transmembrane</keyword>
<protein>
    <recommendedName>
        <fullName evidence="2">DUF6533 domain-containing protein</fullName>
    </recommendedName>
</protein>
<dbReference type="InterPro" id="IPR045340">
    <property type="entry name" value="DUF6533"/>
</dbReference>
<evidence type="ECO:0000313" key="3">
    <source>
        <dbReference type="EMBL" id="KIM30833.1"/>
    </source>
</evidence>
<reference evidence="4" key="2">
    <citation type="submission" date="2015-01" db="EMBL/GenBank/DDBJ databases">
        <title>Evolutionary Origins and Diversification of the Mycorrhizal Mutualists.</title>
        <authorList>
            <consortium name="DOE Joint Genome Institute"/>
            <consortium name="Mycorrhizal Genomics Consortium"/>
            <person name="Kohler A."/>
            <person name="Kuo A."/>
            <person name="Nagy L.G."/>
            <person name="Floudas D."/>
            <person name="Copeland A."/>
            <person name="Barry K.W."/>
            <person name="Cichocki N."/>
            <person name="Veneault-Fourrey C."/>
            <person name="LaButti K."/>
            <person name="Lindquist E.A."/>
            <person name="Lipzen A."/>
            <person name="Lundell T."/>
            <person name="Morin E."/>
            <person name="Murat C."/>
            <person name="Riley R."/>
            <person name="Ohm R."/>
            <person name="Sun H."/>
            <person name="Tunlid A."/>
            <person name="Henrissat B."/>
            <person name="Grigoriev I.V."/>
            <person name="Hibbett D.S."/>
            <person name="Martin F."/>
        </authorList>
    </citation>
    <scope>NUCLEOTIDE SEQUENCE [LARGE SCALE GENOMIC DNA]</scope>
    <source>
        <strain evidence="4">MAFF 305830</strain>
    </source>
</reference>
<feature type="transmembrane region" description="Helical" evidence="1">
    <location>
        <begin position="193"/>
        <end position="219"/>
    </location>
</feature>
<name>A0A0C2WXH1_SERVB</name>
<keyword evidence="1" id="KW-0472">Membrane</keyword>
<evidence type="ECO:0000313" key="4">
    <source>
        <dbReference type="Proteomes" id="UP000054097"/>
    </source>
</evidence>
<feature type="transmembrane region" description="Helical" evidence="1">
    <location>
        <begin position="252"/>
        <end position="270"/>
    </location>
</feature>
<feature type="transmembrane region" description="Helical" evidence="1">
    <location>
        <begin position="117"/>
        <end position="136"/>
    </location>
</feature>
<organism evidence="3 4">
    <name type="scientific">Serendipita vermifera MAFF 305830</name>
    <dbReference type="NCBI Taxonomy" id="933852"/>
    <lineage>
        <taxon>Eukaryota</taxon>
        <taxon>Fungi</taxon>
        <taxon>Dikarya</taxon>
        <taxon>Basidiomycota</taxon>
        <taxon>Agaricomycotina</taxon>
        <taxon>Agaricomycetes</taxon>
        <taxon>Sebacinales</taxon>
        <taxon>Serendipitaceae</taxon>
        <taxon>Serendipita</taxon>
    </lineage>
</organism>
<dbReference type="Proteomes" id="UP000054097">
    <property type="component" value="Unassembled WGS sequence"/>
</dbReference>
<evidence type="ECO:0000256" key="1">
    <source>
        <dbReference type="SAM" id="Phobius"/>
    </source>
</evidence>
<sequence length="280" mass="31251">MAQGLPSGGFEDGAAGIQLPPEITSLAQLEELVLYQSRNFLYSTVAMFTLLFYDYLITLNMEAKYIWASKDRISLTNALFVLNRYLPILRAFGYMVFSLRPPQEDPTCSAWTDANSYTTMISIGVVEILMGLRTWALWGKSRLIGIILLSVFVAAVCTSIVTVNLRLPPIRGIIPLAPTSILPCDRPSPYKYVLSYCAALVVELTTFVFMMGRIFHLIIKSKSQSRSRSGSIRNRSLALPIIRGLQRHGMSYFMAVIFVMAFTVISSYSSRLARMIVNAG</sequence>